<proteinExistence type="predicted"/>
<protein>
    <submittedName>
        <fullName evidence="1">Uncharacterized protein</fullName>
    </submittedName>
</protein>
<evidence type="ECO:0000313" key="1">
    <source>
        <dbReference type="EMBL" id="MPC15299.1"/>
    </source>
</evidence>
<gene>
    <name evidence="1" type="ORF">E2C01_008086</name>
</gene>
<sequence>MKKLRVRNQDSQAILIHSQPLDLIDIKKEILKVVGEYQHHHGRDSSVSRVSLSMRLTFIPSLDATMQGLDV</sequence>
<evidence type="ECO:0000313" key="2">
    <source>
        <dbReference type="Proteomes" id="UP000324222"/>
    </source>
</evidence>
<name>A0A5B7D0U4_PORTR</name>
<keyword evidence="2" id="KW-1185">Reference proteome</keyword>
<accession>A0A5B7D0U4</accession>
<dbReference type="EMBL" id="VSRR010000415">
    <property type="protein sequence ID" value="MPC15299.1"/>
    <property type="molecule type" value="Genomic_DNA"/>
</dbReference>
<reference evidence="1 2" key="1">
    <citation type="submission" date="2019-05" db="EMBL/GenBank/DDBJ databases">
        <title>Another draft genome of Portunus trituberculatus and its Hox gene families provides insights of decapod evolution.</title>
        <authorList>
            <person name="Jeong J.-H."/>
            <person name="Song I."/>
            <person name="Kim S."/>
            <person name="Choi T."/>
            <person name="Kim D."/>
            <person name="Ryu S."/>
            <person name="Kim W."/>
        </authorList>
    </citation>
    <scope>NUCLEOTIDE SEQUENCE [LARGE SCALE GENOMIC DNA]</scope>
    <source>
        <tissue evidence="1">Muscle</tissue>
    </source>
</reference>
<comment type="caution">
    <text evidence="1">The sequence shown here is derived from an EMBL/GenBank/DDBJ whole genome shotgun (WGS) entry which is preliminary data.</text>
</comment>
<dbReference type="Proteomes" id="UP000324222">
    <property type="component" value="Unassembled WGS sequence"/>
</dbReference>
<dbReference type="AlphaFoldDB" id="A0A5B7D0U4"/>
<organism evidence="1 2">
    <name type="scientific">Portunus trituberculatus</name>
    <name type="common">Swimming crab</name>
    <name type="synonym">Neptunus trituberculatus</name>
    <dbReference type="NCBI Taxonomy" id="210409"/>
    <lineage>
        <taxon>Eukaryota</taxon>
        <taxon>Metazoa</taxon>
        <taxon>Ecdysozoa</taxon>
        <taxon>Arthropoda</taxon>
        <taxon>Crustacea</taxon>
        <taxon>Multicrustacea</taxon>
        <taxon>Malacostraca</taxon>
        <taxon>Eumalacostraca</taxon>
        <taxon>Eucarida</taxon>
        <taxon>Decapoda</taxon>
        <taxon>Pleocyemata</taxon>
        <taxon>Brachyura</taxon>
        <taxon>Eubrachyura</taxon>
        <taxon>Portunoidea</taxon>
        <taxon>Portunidae</taxon>
        <taxon>Portuninae</taxon>
        <taxon>Portunus</taxon>
    </lineage>
</organism>